<proteinExistence type="evidence at transcript level"/>
<feature type="compositionally biased region" description="Basic and acidic residues" evidence="1">
    <location>
        <begin position="9"/>
        <end position="65"/>
    </location>
</feature>
<gene>
    <name evidence="2" type="ORF">Cp23749_n</name>
</gene>
<dbReference type="AlphaFoldDB" id="A0A0G4AP53"/>
<feature type="compositionally biased region" description="Basic and acidic residues" evidence="1">
    <location>
        <begin position="149"/>
        <end position="173"/>
    </location>
</feature>
<sequence length="189" mass="20813">MAASLQAYKPHEENENVEKTMNEFSDKAEVFESKRDDEHKEDLKEKQDYKETTENKPNITEDIKETVAGGSETVAGENKDDGGAEEEDKYEDAKSHEGDDVARREDDGSAGDVVLHKGLVDSIKEKLPIDGKKDGEDEEKPPAAAEVDYGGKEKEGLVGKMKEKIVGATHPDKSTTVGDEDKEGEKESE</sequence>
<feature type="compositionally biased region" description="Basic and acidic residues" evidence="1">
    <location>
        <begin position="91"/>
        <end position="107"/>
    </location>
</feature>
<accession>A0A0G4AP53</accession>
<dbReference type="EMBL" id="KP901140">
    <property type="protein sequence ID" value="AKM76912.1"/>
    <property type="molecule type" value="mRNA"/>
</dbReference>
<feature type="region of interest" description="Disordered" evidence="1">
    <location>
        <begin position="1"/>
        <end position="189"/>
    </location>
</feature>
<name>A0A0G4AP53_CRAPL</name>
<evidence type="ECO:0000313" key="2">
    <source>
        <dbReference type="EMBL" id="AKM76912.1"/>
    </source>
</evidence>
<evidence type="ECO:0000256" key="1">
    <source>
        <dbReference type="SAM" id="MobiDB-lite"/>
    </source>
</evidence>
<organism evidence="2">
    <name type="scientific">Craterostigma plantagineum</name>
    <name type="common">Blue gem</name>
    <name type="synonym">Torenia plantagineum</name>
    <dbReference type="NCBI Taxonomy" id="4153"/>
    <lineage>
        <taxon>Eukaryota</taxon>
        <taxon>Viridiplantae</taxon>
        <taxon>Streptophyta</taxon>
        <taxon>Embryophyta</taxon>
        <taxon>Tracheophyta</taxon>
        <taxon>Spermatophyta</taxon>
        <taxon>Magnoliopsida</taxon>
        <taxon>eudicotyledons</taxon>
        <taxon>Gunneridae</taxon>
        <taxon>Pentapetalae</taxon>
        <taxon>asterids</taxon>
        <taxon>lamiids</taxon>
        <taxon>Lamiales</taxon>
        <taxon>Linderniaceae</taxon>
        <taxon>Craterostigma</taxon>
    </lineage>
</organism>
<reference evidence="2" key="1">
    <citation type="journal article" date="2015" name="Plant Sci.">
        <title>Quantification of expression of dehydrin isoforms in the desiccation tolerant plant Craterostigma plantagineum using specifically designed reference genes.</title>
        <authorList>
            <person name="Giarola V."/>
            <person name="Challabathula D."/>
            <person name="Bartels D."/>
        </authorList>
    </citation>
    <scope>NUCLEOTIDE SEQUENCE</scope>
</reference>
<feature type="compositionally biased region" description="Basic and acidic residues" evidence="1">
    <location>
        <begin position="114"/>
        <end position="135"/>
    </location>
</feature>
<protein>
    <submittedName>
        <fullName evidence="2">Dehydrin 23749</fullName>
    </submittedName>
</protein>